<accession>A0A7G5FCR3</accession>
<keyword evidence="3" id="KW-1185">Reference proteome</keyword>
<feature type="transmembrane region" description="Helical" evidence="1">
    <location>
        <begin position="143"/>
        <end position="164"/>
    </location>
</feature>
<keyword evidence="1" id="KW-0472">Membrane</keyword>
<dbReference type="Proteomes" id="UP000515570">
    <property type="component" value="Chromosome"/>
</dbReference>
<sequence length="398" mass="44603">MPFLILLSGWALSRWLMVKQTFGRQRWIFGDVHYYFSEIAKERTGQVALKEYPEANLWLIRLIDRFAPDTQSGVEYWYVGFILVLDLLFLAVLIHRKHYLAGAFWVAFGFVVGPIYLTRLDLIPGLLVGVFAYLLARHPKVSAAFLGAATMMKLWPGVLATVLVGSIKSKQSWLRISVFGGTLVAMALVTILTQGVDRLLSPLQYQSDRGLQIESIAATPFMVLASTGGGEYTVRYAESKSFEITGPGVDVATQLANIALYLTVLAAALIVLRRLSKHTWRSWESIALSMVLIVAVLVTNKVFSPQYMVWLAPITAVSLCFTHAKHARINAVLVLLITWLTQYVYPGHYDSLMTNDPDFLPTLALTTRNVLMVVLLGVTISWWRHEARQPMRATPTPE</sequence>
<dbReference type="EMBL" id="CP059833">
    <property type="protein sequence ID" value="QMV84404.1"/>
    <property type="molecule type" value="Genomic_DNA"/>
</dbReference>
<keyword evidence="1" id="KW-1133">Transmembrane helix</keyword>
<reference evidence="2 3" key="1">
    <citation type="submission" date="2020-07" db="EMBL/GenBank/DDBJ databases">
        <title>non toxigenic Corynebacterium sp. nov from a clinical source.</title>
        <authorList>
            <person name="Bernier A.-M."/>
            <person name="Bernard K."/>
        </authorList>
    </citation>
    <scope>NUCLEOTIDE SEQUENCE [LARGE SCALE GENOMIC DNA]</scope>
    <source>
        <strain evidence="3">NML 93-0612</strain>
    </source>
</reference>
<name>A0A7G5FCR3_9CORY</name>
<feature type="transmembrane region" description="Helical" evidence="1">
    <location>
        <begin position="176"/>
        <end position="196"/>
    </location>
</feature>
<feature type="transmembrane region" description="Helical" evidence="1">
    <location>
        <begin position="251"/>
        <end position="271"/>
    </location>
</feature>
<proteinExistence type="predicted"/>
<feature type="transmembrane region" description="Helical" evidence="1">
    <location>
        <begin position="305"/>
        <end position="322"/>
    </location>
</feature>
<feature type="transmembrane region" description="Helical" evidence="1">
    <location>
        <begin position="76"/>
        <end position="94"/>
    </location>
</feature>
<gene>
    <name evidence="2" type="ORF">HW450_08485</name>
</gene>
<feature type="transmembrane region" description="Helical" evidence="1">
    <location>
        <begin position="329"/>
        <end position="345"/>
    </location>
</feature>
<evidence type="ECO:0000313" key="2">
    <source>
        <dbReference type="EMBL" id="QMV84404.1"/>
    </source>
</evidence>
<keyword evidence="1" id="KW-0812">Transmembrane</keyword>
<organism evidence="2 3">
    <name type="scientific">Corynebacterium hindlerae</name>
    <dbReference type="NCBI Taxonomy" id="699041"/>
    <lineage>
        <taxon>Bacteria</taxon>
        <taxon>Bacillati</taxon>
        <taxon>Actinomycetota</taxon>
        <taxon>Actinomycetes</taxon>
        <taxon>Mycobacteriales</taxon>
        <taxon>Corynebacteriaceae</taxon>
        <taxon>Corynebacterium</taxon>
    </lineage>
</organism>
<feature type="transmembrane region" description="Helical" evidence="1">
    <location>
        <begin position="365"/>
        <end position="383"/>
    </location>
</feature>
<evidence type="ECO:0000313" key="3">
    <source>
        <dbReference type="Proteomes" id="UP000515570"/>
    </source>
</evidence>
<dbReference type="AlphaFoldDB" id="A0A7G5FCR3"/>
<evidence type="ECO:0000256" key="1">
    <source>
        <dbReference type="SAM" id="Phobius"/>
    </source>
</evidence>
<feature type="transmembrane region" description="Helical" evidence="1">
    <location>
        <begin position="99"/>
        <end position="117"/>
    </location>
</feature>
<protein>
    <submittedName>
        <fullName evidence="2">DUF2029 domain-containing protein</fullName>
    </submittedName>
</protein>
<feature type="transmembrane region" description="Helical" evidence="1">
    <location>
        <begin position="283"/>
        <end position="299"/>
    </location>
</feature>
<dbReference type="RefSeq" id="WP_182385213.1">
    <property type="nucleotide sequence ID" value="NZ_CP059833.1"/>
</dbReference>